<reference evidence="10 11" key="1">
    <citation type="submission" date="2013-03" db="EMBL/GenBank/DDBJ databases">
        <title>The Genome Sequence of Atopobium minutum 10063974.</title>
        <authorList>
            <consortium name="The Broad Institute Genome Sequencing Platform"/>
            <person name="Earl A."/>
            <person name="Ward D."/>
            <person name="Feldgarden M."/>
            <person name="Gevers D."/>
            <person name="Lambert T."/>
            <person name="Marvaud J.-C."/>
            <person name="Courvalin P."/>
            <person name="Walker B."/>
            <person name="Young S.K."/>
            <person name="Zeng Q."/>
            <person name="Gargeya S."/>
            <person name="Fitzgerald M."/>
            <person name="Haas B."/>
            <person name="Abouelleil A."/>
            <person name="Alvarado L."/>
            <person name="Arachchi H.M."/>
            <person name="Berlin A.M."/>
            <person name="Chapman S.B."/>
            <person name="Dewar J."/>
            <person name="Goldberg J."/>
            <person name="Griggs A."/>
            <person name="Gujja S."/>
            <person name="Hansen M."/>
            <person name="Howarth C."/>
            <person name="Imamovic A."/>
            <person name="Larimer J."/>
            <person name="McCowan C."/>
            <person name="Murphy C."/>
            <person name="Neiman D."/>
            <person name="Pearson M."/>
            <person name="Priest M."/>
            <person name="Roberts A."/>
            <person name="Saif S."/>
            <person name="Shea T."/>
            <person name="Sisk P."/>
            <person name="Sykes S."/>
            <person name="Wortman J."/>
            <person name="Nusbaum C."/>
            <person name="Birren B."/>
        </authorList>
    </citation>
    <scope>NUCLEOTIDE SEQUENCE [LARGE SCALE GENOMIC DNA]</scope>
    <source>
        <strain evidence="10 11">10063974</strain>
    </source>
</reference>
<keyword evidence="3" id="KW-0805">Transcription regulation</keyword>
<dbReference type="PANTHER" id="PTHR48111">
    <property type="entry name" value="REGULATOR OF RPOS"/>
    <property type="match status" value="1"/>
</dbReference>
<dbReference type="EMBL" id="AGXC01000003">
    <property type="protein sequence ID" value="EMZ40459.1"/>
    <property type="molecule type" value="Genomic_DNA"/>
</dbReference>
<organism evidence="10 11">
    <name type="scientific">Atopobium minutum 10063974</name>
    <dbReference type="NCBI Taxonomy" id="997872"/>
    <lineage>
        <taxon>Bacteria</taxon>
        <taxon>Bacillati</taxon>
        <taxon>Actinomycetota</taxon>
        <taxon>Coriobacteriia</taxon>
        <taxon>Coriobacteriales</taxon>
        <taxon>Atopobiaceae</taxon>
        <taxon>Atopobium</taxon>
    </lineage>
</organism>
<evidence type="ECO:0000256" key="7">
    <source>
        <dbReference type="PROSITE-ProRule" id="PRU01091"/>
    </source>
</evidence>
<evidence type="ECO:0000256" key="2">
    <source>
        <dbReference type="ARBA" id="ARBA00023012"/>
    </source>
</evidence>
<accession>N2BUC3</accession>
<feature type="domain" description="OmpR/PhoB-type" evidence="9">
    <location>
        <begin position="113"/>
        <end position="198"/>
    </location>
</feature>
<sequence length="198" mass="22265">MATALVVLLQQENYDVDHMADGVSTLLALESGIYDLAILDVMIPQMNGFEVARRARRKGMTIPILLLTAKSQLDDKVEGLDTGADDYLTKPFQTAELLARLRALGRRSTNFQDSVLHFGDITLDTSTATLSCDVSGQSVRLAEKELRILEYMMTSHGRIMTRDQLALKIWGFESDAEYNNVEVYMSFTRKRLALLARR</sequence>
<dbReference type="SUPFAM" id="SSF46894">
    <property type="entry name" value="C-terminal effector domain of the bipartite response regulators"/>
    <property type="match status" value="1"/>
</dbReference>
<evidence type="ECO:0000259" key="9">
    <source>
        <dbReference type="PROSITE" id="PS51755"/>
    </source>
</evidence>
<evidence type="ECO:0000256" key="5">
    <source>
        <dbReference type="ARBA" id="ARBA00023163"/>
    </source>
</evidence>
<dbReference type="InterPro" id="IPR039420">
    <property type="entry name" value="WalR-like"/>
</dbReference>
<dbReference type="GO" id="GO:0006355">
    <property type="term" value="P:regulation of DNA-templated transcription"/>
    <property type="evidence" value="ECO:0007669"/>
    <property type="project" value="InterPro"/>
</dbReference>
<comment type="caution">
    <text evidence="10">The sequence shown here is derived from an EMBL/GenBank/DDBJ whole genome shotgun (WGS) entry which is preliminary data.</text>
</comment>
<dbReference type="Pfam" id="PF00072">
    <property type="entry name" value="Response_reg"/>
    <property type="match status" value="1"/>
</dbReference>
<feature type="modified residue" description="4-aspartylphosphate" evidence="6">
    <location>
        <position position="40"/>
    </location>
</feature>
<evidence type="ECO:0000313" key="10">
    <source>
        <dbReference type="EMBL" id="EMZ40459.1"/>
    </source>
</evidence>
<dbReference type="GO" id="GO:0000156">
    <property type="term" value="F:phosphorelay response regulator activity"/>
    <property type="evidence" value="ECO:0007669"/>
    <property type="project" value="TreeGrafter"/>
</dbReference>
<dbReference type="InterPro" id="IPR016032">
    <property type="entry name" value="Sig_transdc_resp-reg_C-effctor"/>
</dbReference>
<dbReference type="Proteomes" id="UP000012651">
    <property type="component" value="Unassembled WGS sequence"/>
</dbReference>
<dbReference type="PROSITE" id="PS51755">
    <property type="entry name" value="OMPR_PHOB"/>
    <property type="match status" value="1"/>
</dbReference>
<dbReference type="SMART" id="SM00448">
    <property type="entry name" value="REC"/>
    <property type="match status" value="1"/>
</dbReference>
<proteinExistence type="predicted"/>
<evidence type="ECO:0000256" key="6">
    <source>
        <dbReference type="PROSITE-ProRule" id="PRU00169"/>
    </source>
</evidence>
<dbReference type="RefSeq" id="WP_002564147.1">
    <property type="nucleotide sequence ID" value="NZ_KB822534.1"/>
</dbReference>
<name>N2BUC3_9ACTN</name>
<dbReference type="SMART" id="SM00862">
    <property type="entry name" value="Trans_reg_C"/>
    <property type="match status" value="1"/>
</dbReference>
<dbReference type="PROSITE" id="PS50110">
    <property type="entry name" value="RESPONSE_REGULATORY"/>
    <property type="match status" value="1"/>
</dbReference>
<feature type="DNA-binding region" description="OmpR/PhoB-type" evidence="7">
    <location>
        <begin position="113"/>
        <end position="198"/>
    </location>
</feature>
<dbReference type="CDD" id="cd00383">
    <property type="entry name" value="trans_reg_C"/>
    <property type="match status" value="1"/>
</dbReference>
<keyword evidence="5" id="KW-0804">Transcription</keyword>
<dbReference type="InterPro" id="IPR001867">
    <property type="entry name" value="OmpR/PhoB-type_DNA-bd"/>
</dbReference>
<dbReference type="PATRIC" id="fig|997872.3.peg.1410"/>
<dbReference type="GO" id="GO:0032993">
    <property type="term" value="C:protein-DNA complex"/>
    <property type="evidence" value="ECO:0007669"/>
    <property type="project" value="TreeGrafter"/>
</dbReference>
<evidence type="ECO:0000256" key="4">
    <source>
        <dbReference type="ARBA" id="ARBA00023125"/>
    </source>
</evidence>
<evidence type="ECO:0000256" key="3">
    <source>
        <dbReference type="ARBA" id="ARBA00023015"/>
    </source>
</evidence>
<keyword evidence="1 6" id="KW-0597">Phosphoprotein</keyword>
<dbReference type="InterPro" id="IPR011006">
    <property type="entry name" value="CheY-like_superfamily"/>
</dbReference>
<keyword evidence="11" id="KW-1185">Reference proteome</keyword>
<evidence type="ECO:0008006" key="12">
    <source>
        <dbReference type="Google" id="ProtNLM"/>
    </source>
</evidence>
<dbReference type="PANTHER" id="PTHR48111:SF1">
    <property type="entry name" value="TWO-COMPONENT RESPONSE REGULATOR ORR33"/>
    <property type="match status" value="1"/>
</dbReference>
<dbReference type="InterPro" id="IPR036388">
    <property type="entry name" value="WH-like_DNA-bd_sf"/>
</dbReference>
<keyword evidence="2" id="KW-0902">Two-component regulatory system</keyword>
<keyword evidence="4 7" id="KW-0238">DNA-binding</keyword>
<dbReference type="AlphaFoldDB" id="N2BUC3"/>
<dbReference type="HOGENOM" id="CLU_000445_30_1_11"/>
<protein>
    <recommendedName>
        <fullName evidence="12">Response regulatory domain-containing protein</fullName>
    </recommendedName>
</protein>
<dbReference type="GO" id="GO:0005829">
    <property type="term" value="C:cytosol"/>
    <property type="evidence" value="ECO:0007669"/>
    <property type="project" value="TreeGrafter"/>
</dbReference>
<dbReference type="Gene3D" id="1.10.10.10">
    <property type="entry name" value="Winged helix-like DNA-binding domain superfamily/Winged helix DNA-binding domain"/>
    <property type="match status" value="1"/>
</dbReference>
<dbReference type="InterPro" id="IPR001789">
    <property type="entry name" value="Sig_transdc_resp-reg_receiver"/>
</dbReference>
<evidence type="ECO:0000259" key="8">
    <source>
        <dbReference type="PROSITE" id="PS50110"/>
    </source>
</evidence>
<dbReference type="SUPFAM" id="SSF52172">
    <property type="entry name" value="CheY-like"/>
    <property type="match status" value="1"/>
</dbReference>
<evidence type="ECO:0000256" key="1">
    <source>
        <dbReference type="ARBA" id="ARBA00022553"/>
    </source>
</evidence>
<evidence type="ECO:0000313" key="11">
    <source>
        <dbReference type="Proteomes" id="UP000012651"/>
    </source>
</evidence>
<dbReference type="GO" id="GO:0000976">
    <property type="term" value="F:transcription cis-regulatory region binding"/>
    <property type="evidence" value="ECO:0007669"/>
    <property type="project" value="TreeGrafter"/>
</dbReference>
<feature type="domain" description="Response regulatory" evidence="8">
    <location>
        <begin position="1"/>
        <end position="105"/>
    </location>
</feature>
<dbReference type="Gene3D" id="6.10.250.690">
    <property type="match status" value="1"/>
</dbReference>
<dbReference type="Gene3D" id="3.40.50.2300">
    <property type="match status" value="1"/>
</dbReference>
<dbReference type="Pfam" id="PF00486">
    <property type="entry name" value="Trans_reg_C"/>
    <property type="match status" value="1"/>
</dbReference>
<gene>
    <name evidence="10" type="ORF">HMPREF1091_01402</name>
</gene>